<accession>A0A0N4ZVL6</accession>
<proteinExistence type="predicted"/>
<dbReference type="WBParaSite" id="PTRK_0001261900.1">
    <property type="protein sequence ID" value="PTRK_0001261900.1"/>
    <property type="gene ID" value="PTRK_0001261900"/>
</dbReference>
<keyword evidence="2" id="KW-1185">Reference proteome</keyword>
<feature type="transmembrane region" description="Helical" evidence="1">
    <location>
        <begin position="52"/>
        <end position="74"/>
    </location>
</feature>
<organism evidence="2 3">
    <name type="scientific">Parastrongyloides trichosuri</name>
    <name type="common">Possum-specific nematode worm</name>
    <dbReference type="NCBI Taxonomy" id="131310"/>
    <lineage>
        <taxon>Eukaryota</taxon>
        <taxon>Metazoa</taxon>
        <taxon>Ecdysozoa</taxon>
        <taxon>Nematoda</taxon>
        <taxon>Chromadorea</taxon>
        <taxon>Rhabditida</taxon>
        <taxon>Tylenchina</taxon>
        <taxon>Panagrolaimomorpha</taxon>
        <taxon>Strongyloidoidea</taxon>
        <taxon>Strongyloididae</taxon>
        <taxon>Parastrongyloides</taxon>
    </lineage>
</organism>
<dbReference type="STRING" id="131310.A0A0N4ZVL6"/>
<dbReference type="PANTHER" id="PTHR21824">
    <property type="entry name" value="TRANSMEMBRANE PROTEIN 177"/>
    <property type="match status" value="1"/>
</dbReference>
<feature type="transmembrane region" description="Helical" evidence="1">
    <location>
        <begin position="247"/>
        <end position="264"/>
    </location>
</feature>
<keyword evidence="1" id="KW-0472">Membrane</keyword>
<protein>
    <submittedName>
        <fullName evidence="3">Calcium uniporter protein</fullName>
    </submittedName>
</protein>
<evidence type="ECO:0000313" key="2">
    <source>
        <dbReference type="Proteomes" id="UP000038045"/>
    </source>
</evidence>
<evidence type="ECO:0000256" key="1">
    <source>
        <dbReference type="SAM" id="Phobius"/>
    </source>
</evidence>
<dbReference type="InterPro" id="IPR026620">
    <property type="entry name" value="TMEM177"/>
</dbReference>
<dbReference type="AlphaFoldDB" id="A0A0N4ZVL6"/>
<keyword evidence="1" id="KW-0812">Transmembrane</keyword>
<keyword evidence="1" id="KW-1133">Transmembrane helix</keyword>
<dbReference type="Proteomes" id="UP000038045">
    <property type="component" value="Unplaced"/>
</dbReference>
<dbReference type="GO" id="GO:0016020">
    <property type="term" value="C:membrane"/>
    <property type="evidence" value="ECO:0007669"/>
    <property type="project" value="TreeGrafter"/>
</dbReference>
<name>A0A0N4ZVL6_PARTI</name>
<reference evidence="3" key="1">
    <citation type="submission" date="2017-02" db="UniProtKB">
        <authorList>
            <consortium name="WormBaseParasite"/>
        </authorList>
    </citation>
    <scope>IDENTIFICATION</scope>
</reference>
<sequence length="359" mass="41123">MFRCPMLLSSLKGGAIKITKSTPVRNINQSKKTFKDKANEFIASPNGKRFKILVLAGTMVVYPIGALLTNGPLIKISFPFRYNVSYDVPNTLKELIEGEYQNFLIKEGRAKKDANVTFSINKDESIHDSIAKSSLSIRFGAQIALPFYVIFNTIEEATEYCTKNVKTMNFLGEKLNIDWGSEKGQEIIKTFVLSDKAKKFLITRDMYANDGYEAYGNRSLSWATWTAFSGVFTYVFHQRSKICNGTALSFVVAYPLFLICAWFSNNQWHELYRYVQDIHADKESSHLTFDHCEGGKEYYYKMLKRNRILREFMKDGLQKISAAGDIRKTRTSIVTRYDFMKDVSKDDEEMKVAASGDTW</sequence>
<evidence type="ECO:0000313" key="3">
    <source>
        <dbReference type="WBParaSite" id="PTRK_0001261900.1"/>
    </source>
</evidence>
<dbReference type="PANTHER" id="PTHR21824:SF4">
    <property type="entry name" value="TRANSMEMBRANE PROTEIN 177"/>
    <property type="match status" value="1"/>
</dbReference>